<evidence type="ECO:0000313" key="3">
    <source>
        <dbReference type="Proteomes" id="UP000324222"/>
    </source>
</evidence>
<evidence type="ECO:0000256" key="1">
    <source>
        <dbReference type="SAM" id="MobiDB-lite"/>
    </source>
</evidence>
<dbReference type="EMBL" id="VSRR010000690">
    <property type="protein sequence ID" value="MPC18547.1"/>
    <property type="molecule type" value="Genomic_DNA"/>
</dbReference>
<accession>A0A5B7DBA0</accession>
<feature type="region of interest" description="Disordered" evidence="1">
    <location>
        <begin position="45"/>
        <end position="76"/>
    </location>
</feature>
<feature type="compositionally biased region" description="Polar residues" evidence="1">
    <location>
        <begin position="1"/>
        <end position="25"/>
    </location>
</feature>
<dbReference type="AlphaFoldDB" id="A0A5B7DBA0"/>
<name>A0A5B7DBA0_PORTR</name>
<dbReference type="Proteomes" id="UP000324222">
    <property type="component" value="Unassembled WGS sequence"/>
</dbReference>
<comment type="caution">
    <text evidence="2">The sequence shown here is derived from an EMBL/GenBank/DDBJ whole genome shotgun (WGS) entry which is preliminary data.</text>
</comment>
<organism evidence="2 3">
    <name type="scientific">Portunus trituberculatus</name>
    <name type="common">Swimming crab</name>
    <name type="synonym">Neptunus trituberculatus</name>
    <dbReference type="NCBI Taxonomy" id="210409"/>
    <lineage>
        <taxon>Eukaryota</taxon>
        <taxon>Metazoa</taxon>
        <taxon>Ecdysozoa</taxon>
        <taxon>Arthropoda</taxon>
        <taxon>Crustacea</taxon>
        <taxon>Multicrustacea</taxon>
        <taxon>Malacostraca</taxon>
        <taxon>Eumalacostraca</taxon>
        <taxon>Eucarida</taxon>
        <taxon>Decapoda</taxon>
        <taxon>Pleocyemata</taxon>
        <taxon>Brachyura</taxon>
        <taxon>Eubrachyura</taxon>
        <taxon>Portunoidea</taxon>
        <taxon>Portunidae</taxon>
        <taxon>Portuninae</taxon>
        <taxon>Portunus</taxon>
    </lineage>
</organism>
<protein>
    <submittedName>
        <fullName evidence="2">Uncharacterized protein</fullName>
    </submittedName>
</protein>
<evidence type="ECO:0000313" key="2">
    <source>
        <dbReference type="EMBL" id="MPC18547.1"/>
    </source>
</evidence>
<feature type="compositionally biased region" description="Basic residues" evidence="1">
    <location>
        <begin position="64"/>
        <end position="76"/>
    </location>
</feature>
<feature type="region of interest" description="Disordered" evidence="1">
    <location>
        <begin position="1"/>
        <end position="29"/>
    </location>
</feature>
<keyword evidence="3" id="KW-1185">Reference proteome</keyword>
<reference evidence="2 3" key="1">
    <citation type="submission" date="2019-05" db="EMBL/GenBank/DDBJ databases">
        <title>Another draft genome of Portunus trituberculatus and its Hox gene families provides insights of decapod evolution.</title>
        <authorList>
            <person name="Jeong J.-H."/>
            <person name="Song I."/>
            <person name="Kim S."/>
            <person name="Choi T."/>
            <person name="Kim D."/>
            <person name="Ryu S."/>
            <person name="Kim W."/>
        </authorList>
    </citation>
    <scope>NUCLEOTIDE SEQUENCE [LARGE SCALE GENOMIC DNA]</scope>
    <source>
        <tissue evidence="2">Muscle</tissue>
    </source>
</reference>
<gene>
    <name evidence="2" type="ORF">E2C01_011434</name>
</gene>
<proteinExistence type="predicted"/>
<sequence>MQITKLLSGRSGASEQNRQGSSWQPYQELRNRSPEVLHIEHLNNLSNDHAGRGSLSPETVTHKFPNRAVKKRQRQM</sequence>